<dbReference type="AlphaFoldDB" id="A0A8H6YSY0"/>
<comment type="caution">
    <text evidence="1">The sequence shown here is derived from an EMBL/GenBank/DDBJ whole genome shotgun (WGS) entry which is preliminary data.</text>
</comment>
<proteinExistence type="predicted"/>
<dbReference type="OrthoDB" id="3034219at2759"/>
<protein>
    <submittedName>
        <fullName evidence="1">Uncharacterized protein</fullName>
    </submittedName>
</protein>
<dbReference type="Proteomes" id="UP000623467">
    <property type="component" value="Unassembled WGS sequence"/>
</dbReference>
<reference evidence="1" key="1">
    <citation type="submission" date="2020-05" db="EMBL/GenBank/DDBJ databases">
        <title>Mycena genomes resolve the evolution of fungal bioluminescence.</title>
        <authorList>
            <person name="Tsai I.J."/>
        </authorList>
    </citation>
    <scope>NUCLEOTIDE SEQUENCE</scope>
    <source>
        <strain evidence="1">160909Yilan</strain>
    </source>
</reference>
<evidence type="ECO:0000313" key="1">
    <source>
        <dbReference type="EMBL" id="KAF7364024.1"/>
    </source>
</evidence>
<name>A0A8H6YSY0_9AGAR</name>
<evidence type="ECO:0000313" key="2">
    <source>
        <dbReference type="Proteomes" id="UP000623467"/>
    </source>
</evidence>
<sequence length="323" mass="35338">MTASGLKSLNQLRDTLGETVLATSTPFSEAASVASQLVDQPRRIHTDSRAPIPPQLQGAPATLADVLCNNLIFSEAATALQQCPMWVKTSRHVQLHLEVSSRTVIDSILIWASDIAQDLIIRFPELDESLQLRHGFGPQKGTVKIGDQVHDIHSWVALHQGITIPPQIVSPGVSLHGKLNYVAGILDASMVDEDLNDGKRLRNLNVSTGLQRANFVNITEANSLNIMAQHYDQALGEGAAICAYADRNSTVDVLTNGFLWSFIQVQKSSTVKTQQLNSAEAKPFKYALTRQLDIERDLTMILKLLVLAILGDADDFHLLSECC</sequence>
<gene>
    <name evidence="1" type="ORF">MSAN_01061100</name>
</gene>
<organism evidence="1 2">
    <name type="scientific">Mycena sanguinolenta</name>
    <dbReference type="NCBI Taxonomy" id="230812"/>
    <lineage>
        <taxon>Eukaryota</taxon>
        <taxon>Fungi</taxon>
        <taxon>Dikarya</taxon>
        <taxon>Basidiomycota</taxon>
        <taxon>Agaricomycotina</taxon>
        <taxon>Agaricomycetes</taxon>
        <taxon>Agaricomycetidae</taxon>
        <taxon>Agaricales</taxon>
        <taxon>Marasmiineae</taxon>
        <taxon>Mycenaceae</taxon>
        <taxon>Mycena</taxon>
    </lineage>
</organism>
<keyword evidence="2" id="KW-1185">Reference proteome</keyword>
<dbReference type="EMBL" id="JACAZH010000007">
    <property type="protein sequence ID" value="KAF7364024.1"/>
    <property type="molecule type" value="Genomic_DNA"/>
</dbReference>
<accession>A0A8H6YSY0</accession>